<gene>
    <name evidence="1" type="ORF">Acr_25g0002040</name>
</gene>
<evidence type="ECO:0000313" key="1">
    <source>
        <dbReference type="EMBL" id="GFZ15795.1"/>
    </source>
</evidence>
<organism evidence="1 2">
    <name type="scientific">Actinidia rufa</name>
    <dbReference type="NCBI Taxonomy" id="165716"/>
    <lineage>
        <taxon>Eukaryota</taxon>
        <taxon>Viridiplantae</taxon>
        <taxon>Streptophyta</taxon>
        <taxon>Embryophyta</taxon>
        <taxon>Tracheophyta</taxon>
        <taxon>Spermatophyta</taxon>
        <taxon>Magnoliopsida</taxon>
        <taxon>eudicotyledons</taxon>
        <taxon>Gunneridae</taxon>
        <taxon>Pentapetalae</taxon>
        <taxon>asterids</taxon>
        <taxon>Ericales</taxon>
        <taxon>Actinidiaceae</taxon>
        <taxon>Actinidia</taxon>
    </lineage>
</organism>
<evidence type="ECO:0000313" key="2">
    <source>
        <dbReference type="Proteomes" id="UP000585474"/>
    </source>
</evidence>
<proteinExistence type="predicted"/>
<dbReference type="Proteomes" id="UP000585474">
    <property type="component" value="Unassembled WGS sequence"/>
</dbReference>
<keyword evidence="2" id="KW-1185">Reference proteome</keyword>
<dbReference type="AlphaFoldDB" id="A0A7J0GY87"/>
<sequence>MDEYTWQNFWKVLADLYGSSEFSPTSVFQYLGKIGEELADLYASSGLYSTRIDEYTWPTFREALVEFYASSELYPTRIDEYTWHNFRKVLTEFYASSVLCPTSIAHVYLNKNLKGVNRALCEFRALSHEDG</sequence>
<dbReference type="EMBL" id="BJWL01000025">
    <property type="protein sequence ID" value="GFZ15795.1"/>
    <property type="molecule type" value="Genomic_DNA"/>
</dbReference>
<protein>
    <submittedName>
        <fullName evidence="1">Uncharacterized protein</fullName>
    </submittedName>
</protein>
<dbReference type="OrthoDB" id="10594358at2759"/>
<name>A0A7J0GY87_9ERIC</name>
<accession>A0A7J0GY87</accession>
<comment type="caution">
    <text evidence="1">The sequence shown here is derived from an EMBL/GenBank/DDBJ whole genome shotgun (WGS) entry which is preliminary data.</text>
</comment>
<reference evidence="1 2" key="1">
    <citation type="submission" date="2019-07" db="EMBL/GenBank/DDBJ databases">
        <title>De Novo Assembly of kiwifruit Actinidia rufa.</title>
        <authorList>
            <person name="Sugita-Konishi S."/>
            <person name="Sato K."/>
            <person name="Mori E."/>
            <person name="Abe Y."/>
            <person name="Kisaki G."/>
            <person name="Hamano K."/>
            <person name="Suezawa K."/>
            <person name="Otani M."/>
            <person name="Fukuda T."/>
            <person name="Manabe T."/>
            <person name="Gomi K."/>
            <person name="Tabuchi M."/>
            <person name="Akimitsu K."/>
            <person name="Kataoka I."/>
        </authorList>
    </citation>
    <scope>NUCLEOTIDE SEQUENCE [LARGE SCALE GENOMIC DNA]</scope>
    <source>
        <strain evidence="2">cv. Fuchu</strain>
    </source>
</reference>